<dbReference type="InterPro" id="IPR007498">
    <property type="entry name" value="PqiA-like"/>
</dbReference>
<feature type="transmembrane region" description="Helical" evidence="2">
    <location>
        <begin position="1073"/>
        <end position="1096"/>
    </location>
</feature>
<protein>
    <submittedName>
        <fullName evidence="3">Uncharacterized protein</fullName>
    </submittedName>
</protein>
<feature type="compositionally biased region" description="Basic and acidic residues" evidence="1">
    <location>
        <begin position="1371"/>
        <end position="1391"/>
    </location>
</feature>
<dbReference type="Pfam" id="PF04403">
    <property type="entry name" value="PqiA"/>
    <property type="match status" value="3"/>
</dbReference>
<feature type="transmembrane region" description="Helical" evidence="2">
    <location>
        <begin position="1160"/>
        <end position="1182"/>
    </location>
</feature>
<name>A0ABD3M592_9STRA</name>
<keyword evidence="2" id="KW-0812">Transmembrane</keyword>
<feature type="transmembrane region" description="Helical" evidence="2">
    <location>
        <begin position="3378"/>
        <end position="3405"/>
    </location>
</feature>
<evidence type="ECO:0000256" key="2">
    <source>
        <dbReference type="SAM" id="Phobius"/>
    </source>
</evidence>
<keyword evidence="2" id="KW-1133">Transmembrane helix</keyword>
<evidence type="ECO:0000256" key="1">
    <source>
        <dbReference type="SAM" id="MobiDB-lite"/>
    </source>
</evidence>
<feature type="compositionally biased region" description="Acidic residues" evidence="1">
    <location>
        <begin position="1401"/>
        <end position="1410"/>
    </location>
</feature>
<feature type="transmembrane region" description="Helical" evidence="2">
    <location>
        <begin position="930"/>
        <end position="954"/>
    </location>
</feature>
<feature type="transmembrane region" description="Helical" evidence="2">
    <location>
        <begin position="1039"/>
        <end position="1061"/>
    </location>
</feature>
<feature type="transmembrane region" description="Helical" evidence="2">
    <location>
        <begin position="3076"/>
        <end position="3096"/>
    </location>
</feature>
<comment type="caution">
    <text evidence="3">The sequence shown here is derived from an EMBL/GenBank/DDBJ whole genome shotgun (WGS) entry which is preliminary data.</text>
</comment>
<sequence>MPPPSTFTSRASSSTPKNNFSSLNQIFSEVTIIIPDDIEVSESGLNLTISELTCTNLQVHDIQLSTYSKNNTIEKGVTIDIYGVSFTCAFVYTYAWSMLSGSGKGTAIIDDNDQGNNINVPSMSMDISFYSTNYTEHPPQNVTVSSCNAANMNIADITADGDGLGLLGTVVNLVEPMLRDTVEEQLRKTACEELEKLADGDGATAAPMDKMVLLLYDKIESYLIPLDDQLADPLSEERNSTAHPKNELASYVNFRSMGGMMNWTIAQVQSFLGTKSSSNGELAINTYIRENFLNETTGRMAVDPSYFPSLGSGEGVLFEGEDMFTDTSMTITSLEIGGLDSINEIDVLHAIGNYTLQNTLKLDYLSIVMELEVVMKASSQSNAIVVAPTNATSITESFTVEFNTKDVELDLSAFLGIPKATLGNIELGSILHTKNILPCLLSTVDVAKITGLSLTVQDMTDPILSGFSDDGMDHLFSTATASFFDMYERVLIKAMPKFFQTYVRRVANDFIDKTLPKYKCAEFNVTDNNDEVVDFRDLLLSEERAVALLGQGDSPYGDLFRMIYSFLERKMSETDENGLSQMNDLVGSFTKRQSNVSGDLYYPGYIFQQDMNVDLNGLNADIELGVSDLRISNLDSLGSPITVLLPVSGESSVLNNSATIAAGSEALRAELRLFIKANGSGLDVLDDFVLGLNLKSVEAMLAMLMQMSEKLFVNFPLKDIMNLNCWLSTIVTPVLDKYGNRVEGPDSGMVVKSLAMAVAEASLDIDCIECSSPLVVEMASIVGSEEAIEDTTEAANMIFNFMSNLLGGDLFQSKMDRMLADADRKCPHSPLYDSSYSGASYAEMEAPKQEESAYGFLLAIVLVIIISAVVVSLFCFLARLIIRQRHRQWMETLDLTQKLELAKMQRREKEREKDLNTKMSALVRSKEVPLFLRVFVPVVILGNVALFVSGHLSIAGTVNISGSFAGESFNVDGFYEFSLVKSLIEMWIAGARSLAVIIAIFSGVWPYTKQLMVLFIWFVPTKWVSSKRRSSMLFWLDVLGKWSMVDVFVFIMTLASFGISIQSPDNLSFLPSGLYSINLLVVPLWGIYAYVLAILISQLLSHVIIHYHNKSVSAAVAAQEAELNSSPIASETKEELRGHQFKLDYEASNKRAVVKRGIDWVLSITVLALTILVICGCAFSSFSIEVFGLVGLAVESGNQFQQAKVSYSIFSLANMIMDQARYLNTASDLVGLGTLAALVVITVFLVPLAQAASLMAHWFVPMTKKQRSWNLGLNEVLYTWQYMEVYVISIIITAWQLGGVSEHMINVYCGALKETLSSLAYYGILNAEDAQCFKVNAAVEPGSWVLVAASILLFMLNHFIVRASRQKTLDDNVPPERRLHTDRWMKRKESMVETQGSSGGAEEEEEDVALEDEKVRENKEPSISPVAPRFTDYYFFVTNRIDEEYHNDNEAEMVTTDAASVFALLVSIPTAAAASARGAGAVFTLPLSHSDMLRTLMKDPTISHNSTTTTTTTNHLQLLRNHHFSSLNQIFSKISLTLPDAIQVSQSGLDLTISQLSCNNLQVHDIQLQHWVKSNTTEMGVTLNVYGLHIDCTYRWEYAWTVFNGAGSGTATLDDNDQGSNINVPSLSVDLSFFSEDYNNHPPNDVTISNCHAENMYIADMNFDGDGLGFIGSVVNLFESMLRDTVANKLRSTACEELQVVAQGGGADGDGATDTTAAAAPLDKMILLLHDKIETYLTPLDDKLADPLSGEKIAMQQLTEDELSNFVNFQGLEDYAIGGLINTTLVQVRSFLGTESADDDGEQQLRINDYIRNNWLNKTNGRMIVDPSFFPSLGNGDGVIYKGHDMLTETIMTIQSIEIEGLDSISEIDVLRTIGNHTLRNTLKLDYLSILMEMEAVMKASSKSDAIIVAPDSPPITERFTIDFNATDVEFDLSAFLGINMETLGNLELGPMLHSKNILPCLLSSIDVAKFTGLSLSVGNIDPPRLSGFIDDGIDQLISSAAISFFEMYERVLIKAMPNFFQSFVRNVTNGFLSDRLSRSKCPTMSEVVDTRYVDFRDLFQSSTTDAELFSGSVNVGRYGDVVPRILNLMEDTLLSPDEDGLLAINEMIIAPWTKTQSGLEGEIKFNRTVDLNKEAVTLNIWKAFADNLRLKFSDFRISGLDTFLAPVKVLQPRPSSAYLLENQIRLGVEDKPVEASFKFAIEIGGSNTPLAMNNVLDLHFSMPSVEILAVLFATVRASRLMNFPLKDITNSSCWMSMIPVSANSSGDNVGMRLDYLDVIFDILASTKCVSCSNVWLEDLNSIVEFLDDNEFISGLQSRALSIGSDIMHGDWMQGLIDKRIIEASRLCPHDESFGSVLPDHVYPTFGGTRSLVDGILYASFPMVQMIAIIIAQKHSGSEISPPVDLEVVAPKNAKLIDFTDLSSIAGWADMALSYAQNYLGGMVENSQQLGITSILRSTVLNSNGLLTIPIVDQGFEAGSFKLSLNDVALIGLDSFTMFDILEATGPNTFSNSLKLHRLGVTLKMDLWFDETNGGNRTAESETVTISLILNDVEIEVSVLMAMDQDLLGELMIGSLLNTKNVFPCLLSATHSVGLSEFVMNVGDIEEFSISGIISDETDQSLQRITTAILEKYKQIVLNAWPVFTSTTVRPILHNILQVLLEDARNKHACPEPDTSLQDVMDFRDLLLTEERAVALLGQGDSPYGNLFRTLYSFLESKMSDTDDSGLSQMNDLVGSLTRRQSNVSGDLYYPGYIFQQDLNLDLNGLNADIELGVSDLKISNLDSLGSPITVLQPVLGESSVLNNSATIAAGSEALRAELRLLIKANGSDLEVHNDLVMGLNLKSVEAMLEILVEISESPFLTFPLRDIMNLNCWLSTIFTPILDKYGGRAGESDSGLVVKSLAMAVAEASLDIDCIKCSSPLIVEMASIVGSEEAIEDTTEAANMIFNYISNLLGGDFTRSKLDRMLADADRKCPHSPSNDSNYSGVKYAEMEAPKQEESAYGFLIAIVLVIIISALVVTLIYVVTRNVAKRRHGRWMETLNIVQKLELAKMQRKEKERETDVNAKMSSLVRSKEVPLFFQVFVPVMILGNVALFVSGHLSIAGTVNISGSFAGEPFNVDGFYEFSLVKSLIEMWIAGARSLAVIIAIFSGVWPYTKQLMVLFIWFVPTKWVSSKRRSSMLYWLDVLGKWSMVDVFVFIMTLASFGISIQSPDNLSFLPSSLYSINMLVVPLWGLYAYVLAILISQLTSHAIIHYHNKSVSAAVAAQLVELNLSSTISSDAKQELRGHQFKLDYEASDKRVAVKRSIDWVLSGTVLTLTILVICGCAFSSFSIEVFGLVGLAVESGHQFQQAKVSYSIFSLANMIMDQARYLNTASDLVGLGTLAALVVITVFLVPLALAASLMAHWFVPMTKKQRSWNLGLNEVLYTWQYMEVYVISIIITSWQLGGISGHMVNVYCGALKETFSSLAYYGILKAEDAQCFRVDAIVDSASWVLVAASILLCMLNHFVVGASMQKTLDDNIPPERRLHTDRWVKSKLSAETVESGGSEEEEFYGIEEPSVSPVVPRFTDYYFFATSRIIGEAVQCNEVETGVAAFDD</sequence>
<feature type="transmembrane region" description="Helical" evidence="2">
    <location>
        <begin position="3142"/>
        <end position="3167"/>
    </location>
</feature>
<dbReference type="PANTHER" id="PTHR34730:SF1">
    <property type="entry name" value="PARAQUAT-INDUCIBLE PROTEIN A"/>
    <property type="match status" value="1"/>
</dbReference>
<organism evidence="3 4">
    <name type="scientific">Discostella pseudostelligera</name>
    <dbReference type="NCBI Taxonomy" id="259834"/>
    <lineage>
        <taxon>Eukaryota</taxon>
        <taxon>Sar</taxon>
        <taxon>Stramenopiles</taxon>
        <taxon>Ochrophyta</taxon>
        <taxon>Bacillariophyta</taxon>
        <taxon>Coscinodiscophyceae</taxon>
        <taxon>Thalassiosirophycidae</taxon>
        <taxon>Stephanodiscales</taxon>
        <taxon>Stephanodiscaceae</taxon>
        <taxon>Discostella</taxon>
    </lineage>
</organism>
<feature type="transmembrane region" description="Helical" evidence="2">
    <location>
        <begin position="1343"/>
        <end position="1361"/>
    </location>
</feature>
<feature type="transmembrane region" description="Helical" evidence="2">
    <location>
        <begin position="994"/>
        <end position="1019"/>
    </location>
</feature>
<gene>
    <name evidence="3" type="ORF">ACHAWU_008917</name>
</gene>
<dbReference type="InterPro" id="IPR017943">
    <property type="entry name" value="Bactericidal_perm-incr_a/b_dom"/>
</dbReference>
<dbReference type="Proteomes" id="UP001530293">
    <property type="component" value="Unassembled WGS sequence"/>
</dbReference>
<proteinExistence type="predicted"/>
<evidence type="ECO:0000313" key="3">
    <source>
        <dbReference type="EMBL" id="KAL3759215.1"/>
    </source>
</evidence>
<reference evidence="3 4" key="1">
    <citation type="submission" date="2024-10" db="EMBL/GenBank/DDBJ databases">
        <title>Updated reference genomes for cyclostephanoid diatoms.</title>
        <authorList>
            <person name="Roberts W.R."/>
            <person name="Alverson A.J."/>
        </authorList>
    </citation>
    <scope>NUCLEOTIDE SEQUENCE [LARGE SCALE GENOMIC DNA]</scope>
    <source>
        <strain evidence="3 4">AJA232-27</strain>
    </source>
</reference>
<dbReference type="PANTHER" id="PTHR34730">
    <property type="entry name" value="UNNAMED PRODUCT"/>
    <property type="match status" value="1"/>
</dbReference>
<dbReference type="SUPFAM" id="SSF55394">
    <property type="entry name" value="Bactericidal permeability-increasing protein, BPI"/>
    <property type="match status" value="1"/>
</dbReference>
<feature type="transmembrane region" description="Helical" evidence="2">
    <location>
        <begin position="854"/>
        <end position="882"/>
    </location>
</feature>
<feature type="transmembrane region" description="Helical" evidence="2">
    <location>
        <begin position="3187"/>
        <end position="3209"/>
    </location>
</feature>
<feature type="transmembrane region" description="Helical" evidence="2">
    <location>
        <begin position="1235"/>
        <end position="1260"/>
    </location>
</feature>
<feature type="transmembrane region" description="Helical" evidence="2">
    <location>
        <begin position="3001"/>
        <end position="3026"/>
    </location>
</feature>
<accession>A0ABD3M592</accession>
<keyword evidence="4" id="KW-1185">Reference proteome</keyword>
<feature type="transmembrane region" description="Helical" evidence="2">
    <location>
        <begin position="3309"/>
        <end position="3331"/>
    </location>
</feature>
<feature type="transmembrane region" description="Helical" evidence="2">
    <location>
        <begin position="3491"/>
        <end position="3510"/>
    </location>
</feature>
<keyword evidence="2" id="KW-0472">Membrane</keyword>
<evidence type="ECO:0000313" key="4">
    <source>
        <dbReference type="Proteomes" id="UP001530293"/>
    </source>
</evidence>
<feature type="transmembrane region" description="Helical" evidence="2">
    <location>
        <begin position="3221"/>
        <end position="3244"/>
    </location>
</feature>
<dbReference type="Gene3D" id="3.15.10.10">
    <property type="entry name" value="Bactericidal permeability-increasing protein, domain 1"/>
    <property type="match status" value="2"/>
</dbReference>
<dbReference type="EMBL" id="JALLBG020000209">
    <property type="protein sequence ID" value="KAL3759215.1"/>
    <property type="molecule type" value="Genomic_DNA"/>
</dbReference>
<feature type="transmembrane region" description="Helical" evidence="2">
    <location>
        <begin position="3426"/>
        <end position="3446"/>
    </location>
</feature>
<feature type="region of interest" description="Disordered" evidence="1">
    <location>
        <begin position="1371"/>
        <end position="1422"/>
    </location>
</feature>
<feature type="compositionally biased region" description="Basic and acidic residues" evidence="1">
    <location>
        <begin position="1411"/>
        <end position="1420"/>
    </location>
</feature>